<feature type="domain" description="Methyl-accepting transducer" evidence="9">
    <location>
        <begin position="618"/>
        <end position="847"/>
    </location>
</feature>
<dbReference type="RefSeq" id="WP_109763951.1">
    <property type="nucleotide sequence ID" value="NZ_QGGU01000008.1"/>
</dbReference>
<dbReference type="InterPro" id="IPR000014">
    <property type="entry name" value="PAS"/>
</dbReference>
<dbReference type="SUPFAM" id="SSF158472">
    <property type="entry name" value="HAMP domain-like"/>
    <property type="match status" value="1"/>
</dbReference>
<feature type="region of interest" description="Disordered" evidence="7">
    <location>
        <begin position="632"/>
        <end position="673"/>
    </location>
</feature>
<name>A0A316FN47_9GAMM</name>
<dbReference type="SMART" id="SM00283">
    <property type="entry name" value="MA"/>
    <property type="match status" value="1"/>
</dbReference>
<comment type="caution">
    <text evidence="12">The sequence shown here is derived from an EMBL/GenBank/DDBJ whole genome shotgun (WGS) entry which is preliminary data.</text>
</comment>
<dbReference type="InterPro" id="IPR004090">
    <property type="entry name" value="Chemotax_Me-accpt_rcpt"/>
</dbReference>
<dbReference type="InterPro" id="IPR051310">
    <property type="entry name" value="MCP_chemotaxis"/>
</dbReference>
<comment type="similarity">
    <text evidence="4">Belongs to the methyl-accepting chemotaxis (MCP) protein family.</text>
</comment>
<organism evidence="12 13">
    <name type="scientific">Pleionea mediterranea</name>
    <dbReference type="NCBI Taxonomy" id="523701"/>
    <lineage>
        <taxon>Bacteria</taxon>
        <taxon>Pseudomonadati</taxon>
        <taxon>Pseudomonadota</taxon>
        <taxon>Gammaproteobacteria</taxon>
        <taxon>Oceanospirillales</taxon>
        <taxon>Pleioneaceae</taxon>
        <taxon>Pleionea</taxon>
    </lineage>
</organism>
<feature type="transmembrane region" description="Helical" evidence="8">
    <location>
        <begin position="15"/>
        <end position="35"/>
    </location>
</feature>
<proteinExistence type="inferred from homology"/>
<dbReference type="Gene3D" id="1.10.287.950">
    <property type="entry name" value="Methyl-accepting chemotaxis protein"/>
    <property type="match status" value="1"/>
</dbReference>
<dbReference type="PANTHER" id="PTHR43531">
    <property type="entry name" value="PROTEIN ICFG"/>
    <property type="match status" value="1"/>
</dbReference>
<dbReference type="GO" id="GO:0005886">
    <property type="term" value="C:plasma membrane"/>
    <property type="evidence" value="ECO:0007669"/>
    <property type="project" value="TreeGrafter"/>
</dbReference>
<dbReference type="Pfam" id="PF13188">
    <property type="entry name" value="PAS_8"/>
    <property type="match status" value="1"/>
</dbReference>
<keyword evidence="8" id="KW-1133">Transmembrane helix</keyword>
<dbReference type="Proteomes" id="UP000245790">
    <property type="component" value="Unassembled WGS sequence"/>
</dbReference>
<dbReference type="PROSITE" id="PS50885">
    <property type="entry name" value="HAMP"/>
    <property type="match status" value="2"/>
</dbReference>
<dbReference type="OrthoDB" id="9765776at2"/>
<sequence length="908" mass="100288">MKSTLLGNMKLANKLGIAFVALMVPLVINLIILVLDDHERAEFAHREVDGINIIRPTIELTSNIAKHRGKSAQLLAKADSRQRLNGSELSEFQTNVDDSFTIVKNELERLGDVDLSDKIKKLSQRWNNIRNQAYSFTADQSFEQHTDLINTTILFLENVSASYNLKLEPALDINYLSATIASYIPQTINTLGKIRGLGSKVINSDINNEADRSRLYAYTINIENLASQMKVAHQTITKVNPDIKSEIDNSYKQTFLAILKGVEEINQRVLINTNNRSQSDYSADSFFNHMTDQINQVENLGITIAPLLERRLNNRADEQVKHMYTQLAIILTVIVLASLIVILVVKDLVYRVHGARHLFKAISRGDLDNKIDISATDEIGDLYKSLSEMQATLKQKIKEIGRLASVVENTSVNVVMTDMNNTITYVNPAAIRLFKRRKKQLASKIQSFNPGSLVGRNINIFDDANRTFDMCSDHNHLPYYKEKLMDGLTFKISAFSLVDSNGDSIGSAFQWQDITEEKDAERQIESLINAAVKGKLDSRIAVDEYEGFMKNVGQGINQLIETVVTPIRETTRIMQAIAQGDLTEDIQGKFQGEFNVLAKAINQSVENLRGMVSEIIESSGHVSSSAKEIALGNTDLSQRTEEQASSLEETASSMEQFTSSLQENASNSKQASDLAENAKDLAIQGGDVVNSAVKAMKDIEDASKRISDIISVIDEIAFQTNLLALNASVEAARAGEQGRGFAVVASEVRSLAQRSAGAAKEIKTLIHDSVNKVADGADLVGKSGSTLEDIVRSVTNVNSIITTINNATQEQAAGIEQVNEAVGQMDDMTQQNAALVEEAAAAAESLEEQSSSLLQKMMFFNTGENFIEKFQDDKKPTFNSNIKPKKSGGSTYHGRFSSSKNTDDWEEF</sequence>
<dbReference type="InterPro" id="IPR035965">
    <property type="entry name" value="PAS-like_dom_sf"/>
</dbReference>
<feature type="domain" description="PAS" evidence="10">
    <location>
        <begin position="399"/>
        <end position="444"/>
    </location>
</feature>
<evidence type="ECO:0000259" key="10">
    <source>
        <dbReference type="PROSITE" id="PS50112"/>
    </source>
</evidence>
<dbReference type="SUPFAM" id="SSF55785">
    <property type="entry name" value="PYP-like sensor domain (PAS domain)"/>
    <property type="match status" value="1"/>
</dbReference>
<evidence type="ECO:0000256" key="7">
    <source>
        <dbReference type="SAM" id="MobiDB-lite"/>
    </source>
</evidence>
<keyword evidence="6" id="KW-0175">Coiled coil</keyword>
<dbReference type="GO" id="GO:0004888">
    <property type="term" value="F:transmembrane signaling receptor activity"/>
    <property type="evidence" value="ECO:0007669"/>
    <property type="project" value="InterPro"/>
</dbReference>
<dbReference type="SMART" id="SM00304">
    <property type="entry name" value="HAMP"/>
    <property type="match status" value="2"/>
</dbReference>
<evidence type="ECO:0000259" key="11">
    <source>
        <dbReference type="PROSITE" id="PS50885"/>
    </source>
</evidence>
<dbReference type="CDD" id="cd11386">
    <property type="entry name" value="MCP_signal"/>
    <property type="match status" value="1"/>
</dbReference>
<dbReference type="Pfam" id="PF00015">
    <property type="entry name" value="MCPsignal"/>
    <property type="match status" value="1"/>
</dbReference>
<evidence type="ECO:0000256" key="6">
    <source>
        <dbReference type="SAM" id="Coils"/>
    </source>
</evidence>
<evidence type="ECO:0000259" key="9">
    <source>
        <dbReference type="PROSITE" id="PS50111"/>
    </source>
</evidence>
<evidence type="ECO:0000256" key="8">
    <source>
        <dbReference type="SAM" id="Phobius"/>
    </source>
</evidence>
<keyword evidence="8" id="KW-0812">Transmembrane</keyword>
<dbReference type="CDD" id="cd06225">
    <property type="entry name" value="HAMP"/>
    <property type="match status" value="2"/>
</dbReference>
<evidence type="ECO:0000256" key="2">
    <source>
        <dbReference type="ARBA" id="ARBA00022481"/>
    </source>
</evidence>
<evidence type="ECO:0000256" key="4">
    <source>
        <dbReference type="ARBA" id="ARBA00029447"/>
    </source>
</evidence>
<dbReference type="AlphaFoldDB" id="A0A316FN47"/>
<keyword evidence="3 5" id="KW-0807">Transducer</keyword>
<dbReference type="SUPFAM" id="SSF58104">
    <property type="entry name" value="Methyl-accepting chemotaxis protein (MCP) signaling domain"/>
    <property type="match status" value="1"/>
</dbReference>
<dbReference type="Pfam" id="PF18947">
    <property type="entry name" value="HAMP_2"/>
    <property type="match status" value="1"/>
</dbReference>
<dbReference type="Gene3D" id="6.10.340.10">
    <property type="match status" value="1"/>
</dbReference>
<feature type="compositionally biased region" description="Polar residues" evidence="7">
    <location>
        <begin position="643"/>
        <end position="671"/>
    </location>
</feature>
<dbReference type="SMART" id="SM00091">
    <property type="entry name" value="PAS"/>
    <property type="match status" value="1"/>
</dbReference>
<reference evidence="12 13" key="1">
    <citation type="submission" date="2018-05" db="EMBL/GenBank/DDBJ databases">
        <title>Genomic Encyclopedia of Type Strains, Phase IV (KMG-IV): sequencing the most valuable type-strain genomes for metagenomic binning, comparative biology and taxonomic classification.</title>
        <authorList>
            <person name="Goeker M."/>
        </authorList>
    </citation>
    <scope>NUCLEOTIDE SEQUENCE [LARGE SCALE GENOMIC DNA]</scope>
    <source>
        <strain evidence="12 13">DSM 25350</strain>
    </source>
</reference>
<dbReference type="GO" id="GO:0007165">
    <property type="term" value="P:signal transduction"/>
    <property type="evidence" value="ECO:0007669"/>
    <property type="project" value="UniProtKB-KW"/>
</dbReference>
<feature type="transmembrane region" description="Helical" evidence="8">
    <location>
        <begin position="324"/>
        <end position="345"/>
    </location>
</feature>
<keyword evidence="13" id="KW-1185">Reference proteome</keyword>
<dbReference type="PRINTS" id="PR00260">
    <property type="entry name" value="CHEMTRNSDUCR"/>
</dbReference>
<gene>
    <name evidence="12" type="ORF">C8D97_10859</name>
</gene>
<dbReference type="Gene3D" id="3.30.450.20">
    <property type="entry name" value="PAS domain"/>
    <property type="match status" value="1"/>
</dbReference>
<evidence type="ECO:0000313" key="12">
    <source>
        <dbReference type="EMBL" id="PWK49150.1"/>
    </source>
</evidence>
<keyword evidence="2" id="KW-0488">Methylation</keyword>
<dbReference type="PROSITE" id="PS50111">
    <property type="entry name" value="CHEMOTAXIS_TRANSDUC_2"/>
    <property type="match status" value="1"/>
</dbReference>
<comment type="subcellular location">
    <subcellularLocation>
        <location evidence="1">Membrane</location>
    </subcellularLocation>
</comment>
<feature type="region of interest" description="Disordered" evidence="7">
    <location>
        <begin position="872"/>
        <end position="908"/>
    </location>
</feature>
<feature type="domain" description="HAMP" evidence="11">
    <location>
        <begin position="561"/>
        <end position="613"/>
    </location>
</feature>
<accession>A0A316FN47</accession>
<dbReference type="GO" id="GO:0006935">
    <property type="term" value="P:chemotaxis"/>
    <property type="evidence" value="ECO:0007669"/>
    <property type="project" value="InterPro"/>
</dbReference>
<evidence type="ECO:0000256" key="1">
    <source>
        <dbReference type="ARBA" id="ARBA00004370"/>
    </source>
</evidence>
<dbReference type="InterPro" id="IPR003660">
    <property type="entry name" value="HAMP_dom"/>
</dbReference>
<evidence type="ECO:0000256" key="3">
    <source>
        <dbReference type="ARBA" id="ARBA00023224"/>
    </source>
</evidence>
<dbReference type="PROSITE" id="PS50112">
    <property type="entry name" value="PAS"/>
    <property type="match status" value="1"/>
</dbReference>
<evidence type="ECO:0000313" key="13">
    <source>
        <dbReference type="Proteomes" id="UP000245790"/>
    </source>
</evidence>
<dbReference type="Pfam" id="PF00672">
    <property type="entry name" value="HAMP"/>
    <property type="match status" value="1"/>
</dbReference>
<evidence type="ECO:0000256" key="5">
    <source>
        <dbReference type="PROSITE-ProRule" id="PRU00284"/>
    </source>
</evidence>
<dbReference type="PANTHER" id="PTHR43531:SF14">
    <property type="entry name" value="METHYL-ACCEPTING CHEMOTAXIS PROTEIN I-RELATED"/>
    <property type="match status" value="1"/>
</dbReference>
<dbReference type="InterPro" id="IPR004089">
    <property type="entry name" value="MCPsignal_dom"/>
</dbReference>
<dbReference type="EMBL" id="QGGU01000008">
    <property type="protein sequence ID" value="PWK49150.1"/>
    <property type="molecule type" value="Genomic_DNA"/>
</dbReference>
<keyword evidence="8" id="KW-0472">Membrane</keyword>
<feature type="coiled-coil region" evidence="6">
    <location>
        <begin position="818"/>
        <end position="856"/>
    </location>
</feature>
<protein>
    <submittedName>
        <fullName evidence="12">Methyl-accepting chemotaxis protein</fullName>
    </submittedName>
</protein>
<feature type="domain" description="HAMP" evidence="11">
    <location>
        <begin position="346"/>
        <end position="398"/>
    </location>
</feature>
<dbReference type="FunFam" id="1.10.287.950:FF:000001">
    <property type="entry name" value="Methyl-accepting chemotaxis sensory transducer"/>
    <property type="match status" value="1"/>
</dbReference>